<proteinExistence type="predicted"/>
<dbReference type="KEGG" id="naz:Aazo_2216"/>
<dbReference type="AlphaFoldDB" id="D7DXD8"/>
<dbReference type="HOGENOM" id="CLU_3027795_0_0_3"/>
<protein>
    <submittedName>
        <fullName evidence="1">Uncharacterized protein</fullName>
    </submittedName>
</protein>
<evidence type="ECO:0000313" key="2">
    <source>
        <dbReference type="Proteomes" id="UP000001511"/>
    </source>
</evidence>
<gene>
    <name evidence="1" type="ordered locus">Aazo_2216</name>
</gene>
<dbReference type="EMBL" id="CP002059">
    <property type="protein sequence ID" value="ADI64214.1"/>
    <property type="molecule type" value="Genomic_DNA"/>
</dbReference>
<reference evidence="1 2" key="1">
    <citation type="journal article" date="2010" name="PLoS ONE">
        <title>Genome erosion in a nitrogen-fixing vertically transmitted endosymbiotic multicellular cyanobacterium.</title>
        <authorList>
            <person name="Ran L."/>
            <person name="Larsson J."/>
            <person name="Vigil-Stenman T."/>
            <person name="Nylander J.A."/>
            <person name="Ininbergs K."/>
            <person name="Zheng W.W."/>
            <person name="Lapidus A."/>
            <person name="Lowry S."/>
            <person name="Haselkorn R."/>
            <person name="Bergman B."/>
        </authorList>
    </citation>
    <scope>NUCLEOTIDE SEQUENCE [LARGE SCALE GENOMIC DNA]</scope>
    <source>
        <strain evidence="1 2">0708</strain>
    </source>
</reference>
<name>D7DXD8_NOSA0</name>
<accession>D7DXD8</accession>
<dbReference type="Proteomes" id="UP000001511">
    <property type="component" value="Chromosome"/>
</dbReference>
<evidence type="ECO:0000313" key="1">
    <source>
        <dbReference type="EMBL" id="ADI64214.1"/>
    </source>
</evidence>
<dbReference type="STRING" id="551115.Aazo_2216"/>
<keyword evidence="2" id="KW-1185">Reference proteome</keyword>
<organism evidence="1 2">
    <name type="scientific">Nostoc azollae (strain 0708)</name>
    <name type="common">Anabaena azollae (strain 0708)</name>
    <dbReference type="NCBI Taxonomy" id="551115"/>
    <lineage>
        <taxon>Bacteria</taxon>
        <taxon>Bacillati</taxon>
        <taxon>Cyanobacteriota</taxon>
        <taxon>Cyanophyceae</taxon>
        <taxon>Nostocales</taxon>
        <taxon>Nostocaceae</taxon>
        <taxon>Trichormus</taxon>
    </lineage>
</organism>
<sequence>MIFDVETSITKGLYINMGEIGRNLIDELRIDTNNLQIFEPGYIHKNPRMLPIFRG</sequence>